<feature type="domain" description="Methionyl/Valyl/Leucyl/Isoleucyl-tRNA synthetase anticodon-binding" evidence="12">
    <location>
        <begin position="844"/>
        <end position="997"/>
    </location>
</feature>
<dbReference type="PRINTS" id="PR00984">
    <property type="entry name" value="TRNASYNTHILE"/>
</dbReference>
<evidence type="ECO:0000256" key="7">
    <source>
        <dbReference type="ARBA" id="ARBA00023146"/>
    </source>
</evidence>
<dbReference type="PANTHER" id="PTHR42765:SF1">
    <property type="entry name" value="ISOLEUCINE--TRNA LIGASE, MITOCHONDRIAL"/>
    <property type="match status" value="1"/>
</dbReference>
<dbReference type="PROSITE" id="PS00178">
    <property type="entry name" value="AA_TRNA_LIGASE_I"/>
    <property type="match status" value="1"/>
</dbReference>
<dbReference type="Pfam" id="PF08264">
    <property type="entry name" value="Anticodon_1"/>
    <property type="match status" value="1"/>
</dbReference>
<accession>A0A0F7SEW6</accession>
<dbReference type="InterPro" id="IPR013155">
    <property type="entry name" value="M/V/L/I-tRNA-synth_anticd-bd"/>
</dbReference>
<keyword evidence="3 9" id="KW-0436">Ligase</keyword>
<comment type="similarity">
    <text evidence="1 9">Belongs to the class-I aminoacyl-tRNA synthetase family.</text>
</comment>
<dbReference type="AlphaFoldDB" id="A0A0F7SEW6"/>
<dbReference type="PANTHER" id="PTHR42765">
    <property type="entry name" value="SOLEUCYL-TRNA SYNTHETASE"/>
    <property type="match status" value="1"/>
</dbReference>
<dbReference type="Gene3D" id="1.10.730.20">
    <property type="match status" value="1"/>
</dbReference>
<dbReference type="Gene3D" id="3.40.50.620">
    <property type="entry name" value="HUPs"/>
    <property type="match status" value="2"/>
</dbReference>
<evidence type="ECO:0000256" key="6">
    <source>
        <dbReference type="ARBA" id="ARBA00022917"/>
    </source>
</evidence>
<proteinExistence type="inferred from homology"/>
<feature type="compositionally biased region" description="Basic and acidic residues" evidence="10">
    <location>
        <begin position="40"/>
        <end position="52"/>
    </location>
</feature>
<evidence type="ECO:0000256" key="4">
    <source>
        <dbReference type="ARBA" id="ARBA00022741"/>
    </source>
</evidence>
<evidence type="ECO:0000259" key="12">
    <source>
        <dbReference type="Pfam" id="PF08264"/>
    </source>
</evidence>
<dbReference type="Gene3D" id="3.90.740.10">
    <property type="entry name" value="Valyl/Leucyl/Isoleucyl-tRNA synthetase, editing domain"/>
    <property type="match status" value="1"/>
</dbReference>
<dbReference type="GO" id="GO:0002161">
    <property type="term" value="F:aminoacyl-tRNA deacylase activity"/>
    <property type="evidence" value="ECO:0007669"/>
    <property type="project" value="InterPro"/>
</dbReference>
<dbReference type="SUPFAM" id="SSF50677">
    <property type="entry name" value="ValRS/IleRS/LeuRS editing domain"/>
    <property type="match status" value="1"/>
</dbReference>
<evidence type="ECO:0000259" key="11">
    <source>
        <dbReference type="Pfam" id="PF00133"/>
    </source>
</evidence>
<keyword evidence="6 9" id="KW-0648">Protein biosynthesis</keyword>
<name>A0A0F7SEW6_PHARH</name>
<evidence type="ECO:0000256" key="9">
    <source>
        <dbReference type="RuleBase" id="RU363035"/>
    </source>
</evidence>
<dbReference type="EC" id="6.1.1.5" evidence="2"/>
<dbReference type="Pfam" id="PF00133">
    <property type="entry name" value="tRNA-synt_1"/>
    <property type="match status" value="1"/>
</dbReference>
<dbReference type="EMBL" id="LN483167">
    <property type="protein sequence ID" value="CDZ97171.1"/>
    <property type="molecule type" value="Genomic_DNA"/>
</dbReference>
<dbReference type="SUPFAM" id="SSF52374">
    <property type="entry name" value="Nucleotidylyl transferase"/>
    <property type="match status" value="1"/>
</dbReference>
<sequence>MFLSAARTNVPARFISHQCLIRSPASLLSSRCLSLSFPRSAKEQKESEERLPESTLTTEQSTKPHTTTDSKKYASTLILPKTTFPQRPNVKTLRETFGEKTMGGLYRWQREHNKGGKEFVFLDGPPYANGNLHMGHSLNRILKDITNRHEVLEGSRVNYVPGWDCHGLPIENKALKKLDKDFHDLAPSEIRSAAKSLAEECVQLQRGEMEMLGVMADWSKEGTYRTLDHEYEIRQLKIFKMMVENGLIKTHHRPSYYSPSSRTALAEAELKYVEDHVSLSAYIKLNLAQAGSKLEKVLEDNQIENQNDISLLIWTTTPWSMASNMAVMVNTNMDYALVRYKSTGQLLIAAQDRLGDLTKDLGDSNSSTVEGVFEKLATFNGADLLDTTYQPVFVNTPSSDNASSNPSLLRIIASSHVTSTVGTGLVHCAPAHGLEDFVTFKEHAATGGLSHPKDLVCPIDADGKFTDDVLEDRLVGKAVLEEGNEIMVDVLKDRGLLLKAKKYTHKYPYDWKTKKPVLIRFVFFCPYVADATAILFKISHRYLTLLHLASGYRSSSQWFANLEKVKDFALKSLSDVEFVPASSRNRLQAFIKSRSEWCISRQRTWGVPIPALYDESTDEAILNSESVSHIIDVLSEKGLSHWWDAPVDVFLTPALRESGKTYRKGTDTMDVWFDSGSAWTNVADRSSSGHVADVVLEGSDQHRGWFQSLLLTYLSADAKVMNGESKPVAPYKTIITHGMVLDDSMEKMSKSDGNVISPVSILDGTAFATNGNKSKLGPQGADVLRLCAAATDYTTDLSIGKSSIEKASSQLQRFRVLLKFCVGNLRADTQPISSFHRDDLSVIDRYVLHSLWKYCHSTRSSYTAFSYHQVVEKTILLLNDLSSVYFDAVKDTVYADLPEEMNRQIHLSVLKEVVNVVSQELGPILPYLIEELHSHRPDIKNTDRSFFEQRRQRPEESWKDEEAESEIEALIEIRKAVRTLIDTGKKEEKLSSSLEAHLEFTSAPNGSFQKILQKNRDILARLFAVSHVTLMAQPIDEPQSWEYSKTITSDSEERTSTTELYVRIFPSSMHKCPRCWVYSAPRENMLLET</sequence>
<dbReference type="GO" id="GO:0005524">
    <property type="term" value="F:ATP binding"/>
    <property type="evidence" value="ECO:0007669"/>
    <property type="project" value="UniProtKB-KW"/>
</dbReference>
<evidence type="ECO:0000256" key="10">
    <source>
        <dbReference type="SAM" id="MobiDB-lite"/>
    </source>
</evidence>
<dbReference type="InterPro" id="IPR002300">
    <property type="entry name" value="aa-tRNA-synth_Ia"/>
</dbReference>
<dbReference type="GO" id="GO:0006428">
    <property type="term" value="P:isoleucyl-tRNA aminoacylation"/>
    <property type="evidence" value="ECO:0007669"/>
    <property type="project" value="InterPro"/>
</dbReference>
<dbReference type="GO" id="GO:0032543">
    <property type="term" value="P:mitochondrial translation"/>
    <property type="evidence" value="ECO:0007669"/>
    <property type="project" value="TreeGrafter"/>
</dbReference>
<dbReference type="InterPro" id="IPR014729">
    <property type="entry name" value="Rossmann-like_a/b/a_fold"/>
</dbReference>
<reference evidence="13" key="1">
    <citation type="submission" date="2014-08" db="EMBL/GenBank/DDBJ databases">
        <authorList>
            <person name="Sharma Rahul"/>
            <person name="Thines Marco"/>
        </authorList>
    </citation>
    <scope>NUCLEOTIDE SEQUENCE</scope>
</reference>
<evidence type="ECO:0000256" key="8">
    <source>
        <dbReference type="ARBA" id="ARBA00032665"/>
    </source>
</evidence>
<dbReference type="GO" id="GO:0005739">
    <property type="term" value="C:mitochondrion"/>
    <property type="evidence" value="ECO:0007669"/>
    <property type="project" value="TreeGrafter"/>
</dbReference>
<evidence type="ECO:0000256" key="5">
    <source>
        <dbReference type="ARBA" id="ARBA00022840"/>
    </source>
</evidence>
<dbReference type="InterPro" id="IPR002301">
    <property type="entry name" value="Ile-tRNA-ligase"/>
</dbReference>
<evidence type="ECO:0000256" key="1">
    <source>
        <dbReference type="ARBA" id="ARBA00005594"/>
    </source>
</evidence>
<dbReference type="InterPro" id="IPR001412">
    <property type="entry name" value="aa-tRNA-synth_I_CS"/>
</dbReference>
<dbReference type="InterPro" id="IPR009008">
    <property type="entry name" value="Val/Leu/Ile-tRNA-synth_edit"/>
</dbReference>
<feature type="region of interest" description="Disordered" evidence="10">
    <location>
        <begin position="39"/>
        <end position="72"/>
    </location>
</feature>
<evidence type="ECO:0000256" key="2">
    <source>
        <dbReference type="ARBA" id="ARBA00013165"/>
    </source>
</evidence>
<feature type="domain" description="Aminoacyl-tRNA synthetase class Ia" evidence="11">
    <location>
        <begin position="104"/>
        <end position="799"/>
    </location>
</feature>
<protein>
    <recommendedName>
        <fullName evidence="2">isoleucine--tRNA ligase</fullName>
        <ecNumber evidence="2">6.1.1.5</ecNumber>
    </recommendedName>
    <alternativeName>
        <fullName evidence="8">Isoleucyl-tRNA synthetase</fullName>
    </alternativeName>
</protein>
<feature type="compositionally biased region" description="Polar residues" evidence="10">
    <location>
        <begin position="54"/>
        <end position="65"/>
    </location>
</feature>
<keyword evidence="7 9" id="KW-0030">Aminoacyl-tRNA synthetase</keyword>
<keyword evidence="5 9" id="KW-0067">ATP-binding</keyword>
<keyword evidence="4 9" id="KW-0547">Nucleotide-binding</keyword>
<dbReference type="InterPro" id="IPR009080">
    <property type="entry name" value="tRNAsynth_Ia_anticodon-bd"/>
</dbReference>
<organism evidence="13">
    <name type="scientific">Phaffia rhodozyma</name>
    <name type="common">Yeast</name>
    <name type="synonym">Xanthophyllomyces dendrorhous</name>
    <dbReference type="NCBI Taxonomy" id="264483"/>
    <lineage>
        <taxon>Eukaryota</taxon>
        <taxon>Fungi</taxon>
        <taxon>Dikarya</taxon>
        <taxon>Basidiomycota</taxon>
        <taxon>Agaricomycotina</taxon>
        <taxon>Tremellomycetes</taxon>
        <taxon>Cystofilobasidiales</taxon>
        <taxon>Mrakiaceae</taxon>
        <taxon>Phaffia</taxon>
    </lineage>
</organism>
<evidence type="ECO:0000256" key="3">
    <source>
        <dbReference type="ARBA" id="ARBA00022598"/>
    </source>
</evidence>
<evidence type="ECO:0000313" key="13">
    <source>
        <dbReference type="EMBL" id="CDZ97171.1"/>
    </source>
</evidence>
<dbReference type="InterPro" id="IPR050081">
    <property type="entry name" value="Ile-tRNA_ligase"/>
</dbReference>
<dbReference type="SUPFAM" id="SSF47323">
    <property type="entry name" value="Anticodon-binding domain of a subclass of class I aminoacyl-tRNA synthetases"/>
    <property type="match status" value="1"/>
</dbReference>
<dbReference type="GO" id="GO:0004822">
    <property type="term" value="F:isoleucine-tRNA ligase activity"/>
    <property type="evidence" value="ECO:0007669"/>
    <property type="project" value="UniProtKB-EC"/>
</dbReference>